<keyword evidence="1" id="KW-0479">Metal-binding</keyword>
<dbReference type="STRING" id="299467.A0A443RU96"/>
<proteinExistence type="predicted"/>
<dbReference type="SMART" id="SM00184">
    <property type="entry name" value="RING"/>
    <property type="match status" value="1"/>
</dbReference>
<evidence type="ECO:0000256" key="2">
    <source>
        <dbReference type="ARBA" id="ARBA00022771"/>
    </source>
</evidence>
<dbReference type="InterPro" id="IPR013083">
    <property type="entry name" value="Znf_RING/FYVE/PHD"/>
</dbReference>
<gene>
    <name evidence="6" type="ORF">B4U80_14548</name>
</gene>
<dbReference type="GO" id="GO:0006511">
    <property type="term" value="P:ubiquitin-dependent protein catabolic process"/>
    <property type="evidence" value="ECO:0007669"/>
    <property type="project" value="TreeGrafter"/>
</dbReference>
<dbReference type="GO" id="GO:0061630">
    <property type="term" value="F:ubiquitin protein ligase activity"/>
    <property type="evidence" value="ECO:0007669"/>
    <property type="project" value="TreeGrafter"/>
</dbReference>
<dbReference type="PROSITE" id="PS50089">
    <property type="entry name" value="ZF_RING_2"/>
    <property type="match status" value="1"/>
</dbReference>
<dbReference type="PANTHER" id="PTHR45931">
    <property type="entry name" value="SI:CH211-59O9.10"/>
    <property type="match status" value="1"/>
</dbReference>
<evidence type="ECO:0000256" key="1">
    <source>
        <dbReference type="ARBA" id="ARBA00022723"/>
    </source>
</evidence>
<keyword evidence="2 4" id="KW-0863">Zinc-finger</keyword>
<keyword evidence="7" id="KW-1185">Reference proteome</keyword>
<protein>
    <recommendedName>
        <fullName evidence="5">RING-type domain-containing protein</fullName>
    </recommendedName>
</protein>
<dbReference type="InterPro" id="IPR051834">
    <property type="entry name" value="RING_finger_E3_ligase"/>
</dbReference>
<comment type="caution">
    <text evidence="6">The sequence shown here is derived from an EMBL/GenBank/DDBJ whole genome shotgun (WGS) entry which is preliminary data.</text>
</comment>
<dbReference type="PANTHER" id="PTHR45931:SF3">
    <property type="entry name" value="RING ZINC FINGER-CONTAINING PROTEIN"/>
    <property type="match status" value="1"/>
</dbReference>
<evidence type="ECO:0000259" key="5">
    <source>
        <dbReference type="PROSITE" id="PS50089"/>
    </source>
</evidence>
<dbReference type="GO" id="GO:0005634">
    <property type="term" value="C:nucleus"/>
    <property type="evidence" value="ECO:0007669"/>
    <property type="project" value="TreeGrafter"/>
</dbReference>
<dbReference type="OrthoDB" id="6428429at2759"/>
<organism evidence="6 7">
    <name type="scientific">Leptotrombidium deliense</name>
    <dbReference type="NCBI Taxonomy" id="299467"/>
    <lineage>
        <taxon>Eukaryota</taxon>
        <taxon>Metazoa</taxon>
        <taxon>Ecdysozoa</taxon>
        <taxon>Arthropoda</taxon>
        <taxon>Chelicerata</taxon>
        <taxon>Arachnida</taxon>
        <taxon>Acari</taxon>
        <taxon>Acariformes</taxon>
        <taxon>Trombidiformes</taxon>
        <taxon>Prostigmata</taxon>
        <taxon>Anystina</taxon>
        <taxon>Parasitengona</taxon>
        <taxon>Trombiculoidea</taxon>
        <taxon>Trombiculidae</taxon>
        <taxon>Leptotrombidium</taxon>
    </lineage>
</organism>
<accession>A0A443RU96</accession>
<name>A0A443RU96_9ACAR</name>
<dbReference type="InterPro" id="IPR001841">
    <property type="entry name" value="Znf_RING"/>
</dbReference>
<evidence type="ECO:0000256" key="4">
    <source>
        <dbReference type="PROSITE-ProRule" id="PRU00175"/>
    </source>
</evidence>
<keyword evidence="3" id="KW-0862">Zinc</keyword>
<dbReference type="SUPFAM" id="SSF57850">
    <property type="entry name" value="RING/U-box"/>
    <property type="match status" value="1"/>
</dbReference>
<evidence type="ECO:0000313" key="7">
    <source>
        <dbReference type="Proteomes" id="UP000288716"/>
    </source>
</evidence>
<evidence type="ECO:0000256" key="3">
    <source>
        <dbReference type="ARBA" id="ARBA00022833"/>
    </source>
</evidence>
<dbReference type="AlphaFoldDB" id="A0A443RU96"/>
<dbReference type="Pfam" id="PF13639">
    <property type="entry name" value="zf-RING_2"/>
    <property type="match status" value="1"/>
</dbReference>
<dbReference type="VEuPathDB" id="VectorBase:LDEU013226"/>
<dbReference type="EMBL" id="NCKV01033781">
    <property type="protein sequence ID" value="RWS18814.1"/>
    <property type="molecule type" value="Genomic_DNA"/>
</dbReference>
<evidence type="ECO:0000313" key="6">
    <source>
        <dbReference type="EMBL" id="RWS18814.1"/>
    </source>
</evidence>
<reference evidence="6 7" key="1">
    <citation type="journal article" date="2018" name="Gigascience">
        <title>Genomes of trombidid mites reveal novel predicted allergens and laterally-transferred genes associated with secondary metabolism.</title>
        <authorList>
            <person name="Dong X."/>
            <person name="Chaisiri K."/>
            <person name="Xia D."/>
            <person name="Armstrong S.D."/>
            <person name="Fang Y."/>
            <person name="Donnelly M.J."/>
            <person name="Kadowaki T."/>
            <person name="McGarry J.W."/>
            <person name="Darby A.C."/>
            <person name="Makepeace B.L."/>
        </authorList>
    </citation>
    <scope>NUCLEOTIDE SEQUENCE [LARGE SCALE GENOMIC DNA]</scope>
    <source>
        <strain evidence="6">UoL-UT</strain>
    </source>
</reference>
<sequence>MSEEIVKTEDDDCSICIGAVKAPLLELECKHKFHSYCIARWYKKKPTCPYCRQSCYRDFITIFQPRILATRPDTVQCELCPFTISPNEATIRSISCDTHHYYHPECIELDYVWSGPFCTFCKKVEQHMELVVGNKRKFLKYSSNKGDFYQSLLC</sequence>
<feature type="domain" description="RING-type" evidence="5">
    <location>
        <begin position="13"/>
        <end position="52"/>
    </location>
</feature>
<dbReference type="Gene3D" id="3.30.40.10">
    <property type="entry name" value="Zinc/RING finger domain, C3HC4 (zinc finger)"/>
    <property type="match status" value="1"/>
</dbReference>
<dbReference type="GO" id="GO:0008270">
    <property type="term" value="F:zinc ion binding"/>
    <property type="evidence" value="ECO:0007669"/>
    <property type="project" value="UniProtKB-KW"/>
</dbReference>
<dbReference type="Proteomes" id="UP000288716">
    <property type="component" value="Unassembled WGS sequence"/>
</dbReference>